<evidence type="ECO:0000313" key="2">
    <source>
        <dbReference type="EMBL" id="CAE7608515.1"/>
    </source>
</evidence>
<keyword evidence="1" id="KW-1133">Transmembrane helix</keyword>
<dbReference type="AlphaFoldDB" id="A0A812V5T4"/>
<feature type="transmembrane region" description="Helical" evidence="1">
    <location>
        <begin position="550"/>
        <end position="572"/>
    </location>
</feature>
<keyword evidence="3" id="KW-1185">Reference proteome</keyword>
<feature type="transmembrane region" description="Helical" evidence="1">
    <location>
        <begin position="141"/>
        <end position="166"/>
    </location>
</feature>
<keyword evidence="1" id="KW-0472">Membrane</keyword>
<gene>
    <name evidence="2" type="ORF">SNAT2548_LOCUS34594</name>
</gene>
<feature type="transmembrane region" description="Helical" evidence="1">
    <location>
        <begin position="78"/>
        <end position="100"/>
    </location>
</feature>
<feature type="transmembrane region" description="Helical" evidence="1">
    <location>
        <begin position="361"/>
        <end position="382"/>
    </location>
</feature>
<proteinExistence type="predicted"/>
<feature type="transmembrane region" description="Helical" evidence="1">
    <location>
        <begin position="319"/>
        <end position="341"/>
    </location>
</feature>
<evidence type="ECO:0000256" key="1">
    <source>
        <dbReference type="SAM" id="Phobius"/>
    </source>
</evidence>
<feature type="transmembrane region" description="Helical" evidence="1">
    <location>
        <begin position="523"/>
        <end position="544"/>
    </location>
</feature>
<feature type="transmembrane region" description="Helical" evidence="1">
    <location>
        <begin position="660"/>
        <end position="676"/>
    </location>
</feature>
<sequence length="701" mass="79060">MDRTSTLRFSGVSHQHGLHKIRVQRTSNLEGIFAPSTEEGTNCCTPCVSLVRQYMRITYMISERMPEIHVNSEGYNTYSLAFVLASLLLVLVLTVMGPVLMPLAVLYTATCGTGPSGYINVDARLAETEAAAERHPPLLRWALTLILAALSLLPLYLLSTMTMVVFDEEVLMEFMRPENPMLELWGPYVCLLILSVTFHADVCQCCIENGAGQMLLDEMHEMREQDAFMVKIAKGNVDEKEVENVIVEMQDLVRYLDVHIQEKKHGLFTTQRRLTSNFMYAIFQVILDETQDAEIDEDEDLSQRLRNQLEQFSALSTHVVPSAVAALVMGSLVPALLPALVRLVNGYQGLWSHDGVWACQRAYLFMAFITSMRLIGSCYGLLDSLARLQLATLATLYLAAPRRRRAVLAAMYRPQFNKLLFLPGGDPDDHVPLAPARESAREMERRYGGFARFRCVFVGNKLRGKGLEFRNKESMKKEECLEAQPPQEDDANANVTYLAARKFAFLQLLTRTDCLVLEGKSEAVMLVLLMILSLISVLLVYSVGLTDGQHYVTLAFGSLILLAVLAMMLSVVNNLVSLERLLLADTLKILQSWRERLERLRYGVTGTLFEEDNRKDITFLDNYLCSLIDPVAGLIDYTKNWQKPVSIFGITASSTRRNRVVLSLLAYFAVLLWQLLKHQSWYIALQQELAEMAESHGVHFS</sequence>
<protein>
    <submittedName>
        <fullName evidence="2">Uncharacterized protein</fullName>
    </submittedName>
</protein>
<reference evidence="2" key="1">
    <citation type="submission" date="2021-02" db="EMBL/GenBank/DDBJ databases">
        <authorList>
            <person name="Dougan E. K."/>
            <person name="Rhodes N."/>
            <person name="Thang M."/>
            <person name="Chan C."/>
        </authorList>
    </citation>
    <scope>NUCLEOTIDE SEQUENCE</scope>
</reference>
<dbReference type="EMBL" id="CAJNDS010002818">
    <property type="protein sequence ID" value="CAE7608515.1"/>
    <property type="molecule type" value="Genomic_DNA"/>
</dbReference>
<dbReference type="OrthoDB" id="430993at2759"/>
<organism evidence="2 3">
    <name type="scientific">Symbiodinium natans</name>
    <dbReference type="NCBI Taxonomy" id="878477"/>
    <lineage>
        <taxon>Eukaryota</taxon>
        <taxon>Sar</taxon>
        <taxon>Alveolata</taxon>
        <taxon>Dinophyceae</taxon>
        <taxon>Suessiales</taxon>
        <taxon>Symbiodiniaceae</taxon>
        <taxon>Symbiodinium</taxon>
    </lineage>
</organism>
<evidence type="ECO:0000313" key="3">
    <source>
        <dbReference type="Proteomes" id="UP000604046"/>
    </source>
</evidence>
<accession>A0A812V5T4</accession>
<dbReference type="Proteomes" id="UP000604046">
    <property type="component" value="Unassembled WGS sequence"/>
</dbReference>
<name>A0A812V5T4_9DINO</name>
<keyword evidence="1" id="KW-0812">Transmembrane</keyword>
<comment type="caution">
    <text evidence="2">The sequence shown here is derived from an EMBL/GenBank/DDBJ whole genome shotgun (WGS) entry which is preliminary data.</text>
</comment>